<dbReference type="EMBL" id="KE747818">
    <property type="protein sequence ID" value="RMZ69656.1"/>
    <property type="molecule type" value="Genomic_DNA"/>
</dbReference>
<evidence type="ECO:0000313" key="2">
    <source>
        <dbReference type="EMBL" id="RMZ69656.1"/>
    </source>
</evidence>
<feature type="transmembrane region" description="Helical" evidence="1">
    <location>
        <begin position="90"/>
        <end position="113"/>
    </location>
</feature>
<keyword evidence="3" id="KW-1185">Reference proteome</keyword>
<evidence type="ECO:0000313" key="3">
    <source>
        <dbReference type="Proteomes" id="UP000265663"/>
    </source>
</evidence>
<accession>A0A3M7M5A8</accession>
<sequence length="147" mass="16341">MPSLANPFVRPAHISPRLHILQISQLSIAALSLVAALATLVLPFKDKLFTLSLLYTPLFTSITTVYLVRREKKRAAVGTLSKQRYVKYQLFKMAAAICLSVVGFIAHLASVPAAGEGQKTGERGMWINGVKITTWMGFMLWIGFFNW</sequence>
<feature type="transmembrane region" description="Helical" evidence="1">
    <location>
        <begin position="48"/>
        <end position="69"/>
    </location>
</feature>
<dbReference type="Proteomes" id="UP000265663">
    <property type="component" value="Unassembled WGS sequence"/>
</dbReference>
<dbReference type="AlphaFoldDB" id="A0A3M7M5A8"/>
<feature type="transmembrane region" description="Helical" evidence="1">
    <location>
        <begin position="20"/>
        <end position="42"/>
    </location>
</feature>
<dbReference type="OrthoDB" id="3751104at2759"/>
<keyword evidence="1" id="KW-1133">Transmembrane helix</keyword>
<proteinExistence type="predicted"/>
<reference evidence="2 3" key="1">
    <citation type="journal article" date="2014" name="PLoS ONE">
        <title>De novo Genome Assembly of the Fungal Plant Pathogen Pyrenophora semeniperda.</title>
        <authorList>
            <person name="Soliai M.M."/>
            <person name="Meyer S.E."/>
            <person name="Udall J.A."/>
            <person name="Elzinga D.E."/>
            <person name="Hermansen R.A."/>
            <person name="Bodily P.M."/>
            <person name="Hart A.A."/>
            <person name="Coleman C.E."/>
        </authorList>
    </citation>
    <scope>NUCLEOTIDE SEQUENCE [LARGE SCALE GENOMIC DNA]</scope>
    <source>
        <strain evidence="2 3">CCB06</strain>
        <tissue evidence="2">Mycelium</tissue>
    </source>
</reference>
<gene>
    <name evidence="2" type="ORF">GMOD_00006495</name>
</gene>
<feature type="transmembrane region" description="Helical" evidence="1">
    <location>
        <begin position="125"/>
        <end position="145"/>
    </location>
</feature>
<keyword evidence="1" id="KW-0812">Transmembrane</keyword>
<name>A0A3M7M5A8_9PLEO</name>
<keyword evidence="1" id="KW-0472">Membrane</keyword>
<protein>
    <submittedName>
        <fullName evidence="2">Uncharacterized protein</fullName>
    </submittedName>
</protein>
<organism evidence="2 3">
    <name type="scientific">Pyrenophora seminiperda CCB06</name>
    <dbReference type="NCBI Taxonomy" id="1302712"/>
    <lineage>
        <taxon>Eukaryota</taxon>
        <taxon>Fungi</taxon>
        <taxon>Dikarya</taxon>
        <taxon>Ascomycota</taxon>
        <taxon>Pezizomycotina</taxon>
        <taxon>Dothideomycetes</taxon>
        <taxon>Pleosporomycetidae</taxon>
        <taxon>Pleosporales</taxon>
        <taxon>Pleosporineae</taxon>
        <taxon>Pleosporaceae</taxon>
        <taxon>Pyrenophora</taxon>
    </lineage>
</organism>
<evidence type="ECO:0000256" key="1">
    <source>
        <dbReference type="SAM" id="Phobius"/>
    </source>
</evidence>